<sequence>MLPPAVYHVFMDNLFSSSDLFLSLRQHGHGATGTARANCGIYKDLAVSKNKDKLGKSGYEFNEIRVIPTADNQVNQIAWKDNARVVYVDRF</sequence>
<protein>
    <recommendedName>
        <fullName evidence="1">PiggyBac transposable element-derived protein domain-containing protein</fullName>
    </recommendedName>
</protein>
<gene>
    <name evidence="2" type="ORF">BFJ68_g18610</name>
</gene>
<organism evidence="2 3">
    <name type="scientific">Fusarium oxysporum</name>
    <name type="common">Fusarium vascular wilt</name>
    <dbReference type="NCBI Taxonomy" id="5507"/>
    <lineage>
        <taxon>Eukaryota</taxon>
        <taxon>Fungi</taxon>
        <taxon>Dikarya</taxon>
        <taxon>Ascomycota</taxon>
        <taxon>Pezizomycotina</taxon>
        <taxon>Sordariomycetes</taxon>
        <taxon>Hypocreomycetidae</taxon>
        <taxon>Hypocreales</taxon>
        <taxon>Nectriaceae</taxon>
        <taxon>Fusarium</taxon>
        <taxon>Fusarium oxysporum species complex</taxon>
    </lineage>
</organism>
<comment type="caution">
    <text evidence="2">The sequence shown here is derived from an EMBL/GenBank/DDBJ whole genome shotgun (WGS) entry which is preliminary data.</text>
</comment>
<dbReference type="Proteomes" id="UP000285860">
    <property type="component" value="Unassembled WGS sequence"/>
</dbReference>
<accession>A0A420MDG7</accession>
<evidence type="ECO:0000259" key="1">
    <source>
        <dbReference type="Pfam" id="PF13843"/>
    </source>
</evidence>
<name>A0A420MDG7_FUSOX</name>
<evidence type="ECO:0000313" key="3">
    <source>
        <dbReference type="Proteomes" id="UP000285860"/>
    </source>
</evidence>
<reference evidence="2 3" key="1">
    <citation type="journal article" date="2018" name="Sci. Rep.">
        <title>Characterisation of pathogen-specific regions and novel effector candidates in Fusarium oxysporum f. sp. cepae.</title>
        <authorList>
            <person name="Armitage A.D."/>
            <person name="Taylor A."/>
            <person name="Sobczyk M.K."/>
            <person name="Baxter L."/>
            <person name="Greenfield B.P."/>
            <person name="Bates H.J."/>
            <person name="Wilson F."/>
            <person name="Jackson A.C."/>
            <person name="Ott S."/>
            <person name="Harrison R.J."/>
            <person name="Clarkson J.P."/>
        </authorList>
    </citation>
    <scope>NUCLEOTIDE SEQUENCE [LARGE SCALE GENOMIC DNA]</scope>
    <source>
        <strain evidence="2 3">Fo_A28</strain>
    </source>
</reference>
<dbReference type="EMBL" id="MRCY01002080">
    <property type="protein sequence ID" value="RKK66093.1"/>
    <property type="molecule type" value="Genomic_DNA"/>
</dbReference>
<dbReference type="Pfam" id="PF13843">
    <property type="entry name" value="DDE_Tnp_1_7"/>
    <property type="match status" value="1"/>
</dbReference>
<dbReference type="InterPro" id="IPR029526">
    <property type="entry name" value="PGBD"/>
</dbReference>
<dbReference type="AlphaFoldDB" id="A0A420MDG7"/>
<proteinExistence type="predicted"/>
<evidence type="ECO:0000313" key="2">
    <source>
        <dbReference type="EMBL" id="RKK66093.1"/>
    </source>
</evidence>
<feature type="domain" description="PiggyBac transposable element-derived protein" evidence="1">
    <location>
        <begin position="7"/>
        <end position="59"/>
    </location>
</feature>